<keyword evidence="3 11" id="KW-0732">Signal</keyword>
<evidence type="ECO:0000313" key="15">
    <source>
        <dbReference type="Proteomes" id="UP000694523"/>
    </source>
</evidence>
<keyword evidence="5 10" id="KW-0472">Membrane</keyword>
<dbReference type="Ensembl" id="ENSNMLT00000008509.1">
    <property type="protein sequence ID" value="ENSNMLP00000007476.1"/>
    <property type="gene ID" value="ENSNMLG00000005372.1"/>
</dbReference>
<dbReference type="InterPro" id="IPR052491">
    <property type="entry name" value="TNFRSF10"/>
</dbReference>
<evidence type="ECO:0000259" key="12">
    <source>
        <dbReference type="PROSITE" id="PS50017"/>
    </source>
</evidence>
<dbReference type="InterPro" id="IPR034029">
    <property type="entry name" value="TNFRSF10A/B_death"/>
</dbReference>
<evidence type="ECO:0000256" key="1">
    <source>
        <dbReference type="ARBA" id="ARBA00004370"/>
    </source>
</evidence>
<evidence type="ECO:0000256" key="11">
    <source>
        <dbReference type="SAM" id="SignalP"/>
    </source>
</evidence>
<evidence type="ECO:0000256" key="10">
    <source>
        <dbReference type="SAM" id="Phobius"/>
    </source>
</evidence>
<evidence type="ECO:0000256" key="5">
    <source>
        <dbReference type="ARBA" id="ARBA00023136"/>
    </source>
</evidence>
<evidence type="ECO:0000256" key="8">
    <source>
        <dbReference type="ARBA" id="ARBA00023180"/>
    </source>
</evidence>
<keyword evidence="2" id="KW-0053">Apoptosis</keyword>
<keyword evidence="8" id="KW-0325">Glycoprotein</keyword>
<evidence type="ECO:0000256" key="9">
    <source>
        <dbReference type="PROSITE-ProRule" id="PRU00206"/>
    </source>
</evidence>
<evidence type="ECO:0000256" key="2">
    <source>
        <dbReference type="ARBA" id="ARBA00022703"/>
    </source>
</evidence>
<feature type="signal peptide" evidence="11">
    <location>
        <begin position="1"/>
        <end position="26"/>
    </location>
</feature>
<dbReference type="SUPFAM" id="SSF47986">
    <property type="entry name" value="DEATH domain"/>
    <property type="match status" value="1"/>
</dbReference>
<evidence type="ECO:0000256" key="7">
    <source>
        <dbReference type="ARBA" id="ARBA00023170"/>
    </source>
</evidence>
<dbReference type="CDD" id="cd08315">
    <property type="entry name" value="Death_TRAILR_DR4_DR5"/>
    <property type="match status" value="1"/>
</dbReference>
<dbReference type="SMART" id="SM00208">
    <property type="entry name" value="TNFR"/>
    <property type="match status" value="3"/>
</dbReference>
<keyword evidence="10" id="KW-1133">Transmembrane helix</keyword>
<feature type="repeat" description="TNFR-Cys" evidence="9">
    <location>
        <begin position="123"/>
        <end position="163"/>
    </location>
</feature>
<feature type="domain" description="TNFR-Cys" evidence="13">
    <location>
        <begin position="123"/>
        <end position="163"/>
    </location>
</feature>
<dbReference type="SUPFAM" id="SSF57586">
    <property type="entry name" value="TNF receptor-like"/>
    <property type="match status" value="2"/>
</dbReference>
<evidence type="ECO:0000313" key="14">
    <source>
        <dbReference type="Ensembl" id="ENSNMLP00000007476.1"/>
    </source>
</evidence>
<reference evidence="14" key="2">
    <citation type="submission" date="2025-09" db="UniProtKB">
        <authorList>
            <consortium name="Ensembl"/>
        </authorList>
    </citation>
    <scope>IDENTIFICATION</scope>
</reference>
<dbReference type="Pfam" id="PF00531">
    <property type="entry name" value="Death"/>
    <property type="match status" value="1"/>
</dbReference>
<dbReference type="InterPro" id="IPR011029">
    <property type="entry name" value="DEATH-like_dom_sf"/>
</dbReference>
<dbReference type="Pfam" id="PF00020">
    <property type="entry name" value="TNFR_c6"/>
    <property type="match status" value="2"/>
</dbReference>
<evidence type="ECO:0000256" key="4">
    <source>
        <dbReference type="ARBA" id="ARBA00022737"/>
    </source>
</evidence>
<feature type="disulfide bond" evidence="9">
    <location>
        <begin position="142"/>
        <end position="155"/>
    </location>
</feature>
<comment type="caution">
    <text evidence="9">Lacks conserved residue(s) required for the propagation of feature annotation.</text>
</comment>
<evidence type="ECO:0000259" key="13">
    <source>
        <dbReference type="PROSITE" id="PS50050"/>
    </source>
</evidence>
<keyword evidence="15" id="KW-1185">Reference proteome</keyword>
<feature type="disulfide bond" evidence="9">
    <location>
        <begin position="124"/>
        <end position="139"/>
    </location>
</feature>
<protein>
    <submittedName>
        <fullName evidence="14">Hematopoietic death receptor</fullName>
    </submittedName>
</protein>
<keyword evidence="6 9" id="KW-1015">Disulfide bond</keyword>
<dbReference type="Proteomes" id="UP000694523">
    <property type="component" value="Unplaced"/>
</dbReference>
<dbReference type="InterPro" id="IPR001368">
    <property type="entry name" value="TNFR/NGFR_Cys_rich_reg"/>
</dbReference>
<feature type="disulfide bond" evidence="9">
    <location>
        <begin position="82"/>
        <end position="97"/>
    </location>
</feature>
<dbReference type="Gene3D" id="1.10.533.10">
    <property type="entry name" value="Death Domain, Fas"/>
    <property type="match status" value="1"/>
</dbReference>
<feature type="domain" description="Death" evidence="12">
    <location>
        <begin position="343"/>
        <end position="407"/>
    </location>
</feature>
<dbReference type="InterPro" id="IPR000488">
    <property type="entry name" value="Death_dom"/>
</dbReference>
<dbReference type="PROSITE" id="PS50050">
    <property type="entry name" value="TNFR_NGFR_2"/>
    <property type="match status" value="2"/>
</dbReference>
<dbReference type="Gene3D" id="2.10.50.10">
    <property type="entry name" value="Tumor Necrosis Factor Receptor, subunit A, domain 2"/>
    <property type="match status" value="3"/>
</dbReference>
<dbReference type="PANTHER" id="PTHR46330:SF6">
    <property type="entry name" value="HEMATOPOIETIC DEATH RECEPTOR-RELATED"/>
    <property type="match status" value="1"/>
</dbReference>
<feature type="disulfide bond" evidence="9">
    <location>
        <begin position="145"/>
        <end position="163"/>
    </location>
</feature>
<proteinExistence type="predicted"/>
<feature type="chain" id="PRO_5034391177" evidence="11">
    <location>
        <begin position="27"/>
        <end position="416"/>
    </location>
</feature>
<dbReference type="PROSITE" id="PS50017">
    <property type="entry name" value="DEATH_DOMAIN"/>
    <property type="match status" value="1"/>
</dbReference>
<feature type="transmembrane region" description="Helical" evidence="10">
    <location>
        <begin position="179"/>
        <end position="199"/>
    </location>
</feature>
<feature type="repeat" description="TNFR-Cys" evidence="9">
    <location>
        <begin position="81"/>
        <end position="122"/>
    </location>
</feature>
<dbReference type="GO" id="GO:0009986">
    <property type="term" value="C:cell surface"/>
    <property type="evidence" value="ECO:0007669"/>
    <property type="project" value="TreeGrafter"/>
</dbReference>
<sequence length="416" mass="45739">MGRMERCCCLGSSVLVFVMMWCCSSASPGPGKTGLNRTRRYVHCLDELEYKHGDLCCKSCPAGTHMKSPCTRTGERGECEECNVGTFTDFGNGLKKCLSCFNCRNTDQEVVRPCSSTHNTECQCKKGGFCAPDQACEVCKKCARCGKDEIVVRNCTATSNTECKKKPEDSGQAGDWTTLYVSLGLTVSLAVIVAVPLICMQWRRRKATDSGRSQGDLTSGYSGTEKLNGASPRCWTLVRPKSLPLEDVEEQRGLCETSGSASNSQANLLPSAASSDSQGTLALSLPLCARPAPLQAGCVPALTLPNTRVEEAHFNVVPVNGDASLRSCFEFFEELLDVHYHSRFFRHIGLTDNQIKSKDSLTYVDRVHDLLNLWMEKRGKKASLKDLLNALMELNQRRTAEMIVERAVQAGYYVCE</sequence>
<keyword evidence="7" id="KW-0675">Receptor</keyword>
<reference evidence="14" key="1">
    <citation type="submission" date="2025-08" db="UniProtKB">
        <authorList>
            <consortium name="Ensembl"/>
        </authorList>
    </citation>
    <scope>IDENTIFICATION</scope>
</reference>
<feature type="domain" description="TNFR-Cys" evidence="13">
    <location>
        <begin position="81"/>
        <end position="122"/>
    </location>
</feature>
<dbReference type="PANTHER" id="PTHR46330">
    <property type="entry name" value="TUMOR NECROSIS FACTOR RECEPTOR SUPERFAMILY MEMBER 10B"/>
    <property type="match status" value="1"/>
</dbReference>
<organism evidence="14 15">
    <name type="scientific">Neogobius melanostomus</name>
    <name type="common">round goby</name>
    <dbReference type="NCBI Taxonomy" id="47308"/>
    <lineage>
        <taxon>Eukaryota</taxon>
        <taxon>Metazoa</taxon>
        <taxon>Chordata</taxon>
        <taxon>Craniata</taxon>
        <taxon>Vertebrata</taxon>
        <taxon>Euteleostomi</taxon>
        <taxon>Actinopterygii</taxon>
        <taxon>Neopterygii</taxon>
        <taxon>Teleostei</taxon>
        <taxon>Neoteleostei</taxon>
        <taxon>Acanthomorphata</taxon>
        <taxon>Gobiaria</taxon>
        <taxon>Gobiiformes</taxon>
        <taxon>Gobioidei</taxon>
        <taxon>Gobiidae</taxon>
        <taxon>Benthophilinae</taxon>
        <taxon>Neogobiini</taxon>
        <taxon>Neogobius</taxon>
    </lineage>
</organism>
<accession>A0A8C6SIS3</accession>
<keyword evidence="4" id="KW-0677">Repeat</keyword>
<comment type="subcellular location">
    <subcellularLocation>
        <location evidence="1">Membrane</location>
    </subcellularLocation>
</comment>
<dbReference type="GO" id="GO:0043065">
    <property type="term" value="P:positive regulation of apoptotic process"/>
    <property type="evidence" value="ECO:0007669"/>
    <property type="project" value="TreeGrafter"/>
</dbReference>
<evidence type="ECO:0000256" key="3">
    <source>
        <dbReference type="ARBA" id="ARBA00022729"/>
    </source>
</evidence>
<dbReference type="GO" id="GO:0005886">
    <property type="term" value="C:plasma membrane"/>
    <property type="evidence" value="ECO:0007669"/>
    <property type="project" value="TreeGrafter"/>
</dbReference>
<dbReference type="AlphaFoldDB" id="A0A8C6SIS3"/>
<keyword evidence="10" id="KW-0812">Transmembrane</keyword>
<evidence type="ECO:0000256" key="6">
    <source>
        <dbReference type="ARBA" id="ARBA00023157"/>
    </source>
</evidence>
<name>A0A8C6SIS3_9GOBI</name>
<dbReference type="GO" id="GO:0036462">
    <property type="term" value="P:TRAIL-activated apoptotic signaling pathway"/>
    <property type="evidence" value="ECO:0007669"/>
    <property type="project" value="TreeGrafter"/>
</dbReference>